<dbReference type="AlphaFoldDB" id="A0A2S7T6T9"/>
<gene>
    <name evidence="2" type="ORF">BST99_04970</name>
</gene>
<evidence type="ECO:0000259" key="1">
    <source>
        <dbReference type="Pfam" id="PF12146"/>
    </source>
</evidence>
<dbReference type="SUPFAM" id="SSF53474">
    <property type="entry name" value="alpha/beta-Hydrolases"/>
    <property type="match status" value="1"/>
</dbReference>
<organism evidence="2 3">
    <name type="scientific">Aureicoccus marinus</name>
    <dbReference type="NCBI Taxonomy" id="754435"/>
    <lineage>
        <taxon>Bacteria</taxon>
        <taxon>Pseudomonadati</taxon>
        <taxon>Bacteroidota</taxon>
        <taxon>Flavobacteriia</taxon>
        <taxon>Flavobacteriales</taxon>
        <taxon>Flavobacteriaceae</taxon>
        <taxon>Aureicoccus</taxon>
    </lineage>
</organism>
<dbReference type="InterPro" id="IPR022742">
    <property type="entry name" value="Hydrolase_4"/>
</dbReference>
<dbReference type="PANTHER" id="PTHR43358:SF4">
    <property type="entry name" value="ALPHA_BETA HYDROLASE FOLD-1 DOMAIN-CONTAINING PROTEIN"/>
    <property type="match status" value="1"/>
</dbReference>
<sequence length="299" mass="33293">MKKLLRFVFVLLVLAAGGGFAFLHLKGGELITKRDRRLNEGTPEDLELDYDNLVLIGQNDLELKGYWTLTKEEPKAVVILVHGIGGNKEQMMNKADLLAQQGYDAILFDGRGHGESQGEHITYGFYEKEDIKRIVDFIKEENDSIPIGIWGNSMGGAIALQALEADERINFGIVESTFRSLDEVVFEYGKRMAKGVMIKQISDYALKRAAEEANFDPTAVQPIESAKEIEQAVLIAHGDSDKRISVDNAQDLFDSLKTEKKELVIVPRAGHLNMMEVGGEGFKSLVMDFVNSQVEALKE</sequence>
<evidence type="ECO:0000313" key="2">
    <source>
        <dbReference type="EMBL" id="PQJ15166.1"/>
    </source>
</evidence>
<keyword evidence="3" id="KW-1185">Reference proteome</keyword>
<dbReference type="EMBL" id="MQVX01000001">
    <property type="protein sequence ID" value="PQJ15166.1"/>
    <property type="molecule type" value="Genomic_DNA"/>
</dbReference>
<dbReference type="Pfam" id="PF12146">
    <property type="entry name" value="Hydrolase_4"/>
    <property type="match status" value="1"/>
</dbReference>
<dbReference type="OrthoDB" id="9812921at2"/>
<dbReference type="InterPro" id="IPR052920">
    <property type="entry name" value="DNA-binding_regulatory"/>
</dbReference>
<name>A0A2S7T6T9_9FLAO</name>
<feature type="domain" description="Serine aminopeptidase S33" evidence="1">
    <location>
        <begin position="73"/>
        <end position="174"/>
    </location>
</feature>
<proteinExistence type="predicted"/>
<dbReference type="Proteomes" id="UP000239366">
    <property type="component" value="Unassembled WGS sequence"/>
</dbReference>
<dbReference type="PANTHER" id="PTHR43358">
    <property type="entry name" value="ALPHA/BETA-HYDROLASE"/>
    <property type="match status" value="1"/>
</dbReference>
<dbReference type="RefSeq" id="WP_105000819.1">
    <property type="nucleotide sequence ID" value="NZ_MQVX01000001.1"/>
</dbReference>
<protein>
    <recommendedName>
        <fullName evidence="1">Serine aminopeptidase S33 domain-containing protein</fullName>
    </recommendedName>
</protein>
<dbReference type="InterPro" id="IPR029058">
    <property type="entry name" value="AB_hydrolase_fold"/>
</dbReference>
<reference evidence="3" key="1">
    <citation type="submission" date="2016-11" db="EMBL/GenBank/DDBJ databases">
        <title>Trade-off between light-utilization and light-protection in marine flavobacteria.</title>
        <authorList>
            <person name="Kumagai Y."/>
            <person name="Yoshizawa S."/>
            <person name="Kogure K."/>
        </authorList>
    </citation>
    <scope>NUCLEOTIDE SEQUENCE [LARGE SCALE GENOMIC DNA]</scope>
    <source>
        <strain evidence="3">SG-18</strain>
    </source>
</reference>
<accession>A0A2S7T6T9</accession>
<evidence type="ECO:0000313" key="3">
    <source>
        <dbReference type="Proteomes" id="UP000239366"/>
    </source>
</evidence>
<dbReference type="Gene3D" id="3.40.50.1820">
    <property type="entry name" value="alpha/beta hydrolase"/>
    <property type="match status" value="1"/>
</dbReference>
<comment type="caution">
    <text evidence="2">The sequence shown here is derived from an EMBL/GenBank/DDBJ whole genome shotgun (WGS) entry which is preliminary data.</text>
</comment>